<dbReference type="InterPro" id="IPR013988">
    <property type="entry name" value="YjdM_C"/>
</dbReference>
<dbReference type="Gene3D" id="2.30.30.40">
    <property type="entry name" value="SH3 Domains"/>
    <property type="match status" value="1"/>
</dbReference>
<dbReference type="InterPro" id="IPR013991">
    <property type="entry name" value="PhnaA_N_proteobac"/>
</dbReference>
<dbReference type="Pfam" id="PF03831">
    <property type="entry name" value="YjdM"/>
    <property type="match status" value="1"/>
</dbReference>
<dbReference type="SMART" id="SM00782">
    <property type="entry name" value="PhnA_Zn_Ribbon"/>
    <property type="match status" value="1"/>
</dbReference>
<dbReference type="EMBL" id="UOFD01000079">
    <property type="protein sequence ID" value="VAW54632.1"/>
    <property type="molecule type" value="Genomic_DNA"/>
</dbReference>
<reference evidence="2" key="1">
    <citation type="submission" date="2018-06" db="EMBL/GenBank/DDBJ databases">
        <authorList>
            <person name="Zhirakovskaya E."/>
        </authorList>
    </citation>
    <scope>NUCLEOTIDE SEQUENCE</scope>
</reference>
<organism evidence="2">
    <name type="scientific">hydrothermal vent metagenome</name>
    <dbReference type="NCBI Taxonomy" id="652676"/>
    <lineage>
        <taxon>unclassified sequences</taxon>
        <taxon>metagenomes</taxon>
        <taxon>ecological metagenomes</taxon>
    </lineage>
</organism>
<accession>A0A3B0WU37</accession>
<gene>
    <name evidence="2" type="ORF">MNBD_GAMMA06-511</name>
</gene>
<evidence type="ECO:0000313" key="2">
    <source>
        <dbReference type="EMBL" id="VAW54632.1"/>
    </source>
</evidence>
<sequence length="157" mass="17814">MEIEKLLCIRSNSKCELCSAENDLSVYGVPPESKATMDDSILLCEVCIKQIEEKETIDINHWRCLNDSMWSQVPAVQVMVWRMLTQLKDEGWPQELLETLYLDEKTLSWAQATGEGKSTEDEVKHLDSNGALLEAGDTVTLIKDLRAPLLIDCTLWL</sequence>
<proteinExistence type="predicted"/>
<feature type="domain" description="PhnA protein N-terminal proteobacterial" evidence="1">
    <location>
        <begin position="6"/>
        <end position="52"/>
    </location>
</feature>
<evidence type="ECO:0000259" key="1">
    <source>
        <dbReference type="SMART" id="SM00782"/>
    </source>
</evidence>
<dbReference type="SUPFAM" id="SSF82057">
    <property type="entry name" value="Prokaryotic SH3-related domain"/>
    <property type="match status" value="1"/>
</dbReference>
<protein>
    <submittedName>
        <fullName evidence="2">Protein PhnA</fullName>
    </submittedName>
</protein>
<name>A0A3B0WU37_9ZZZZ</name>
<dbReference type="AlphaFoldDB" id="A0A3B0WU37"/>